<evidence type="ECO:0000313" key="7">
    <source>
        <dbReference type="EMBL" id="QDT60879.1"/>
    </source>
</evidence>
<dbReference type="Proteomes" id="UP000315003">
    <property type="component" value="Chromosome"/>
</dbReference>
<keyword evidence="2 4" id="KW-0479">Metal-binding</keyword>
<dbReference type="PANTHER" id="PTHR35889:SF3">
    <property type="entry name" value="F-BOX DOMAIN-CONTAINING PROTEIN"/>
    <property type="match status" value="1"/>
</dbReference>
<evidence type="ECO:0000256" key="4">
    <source>
        <dbReference type="PROSITE-ProRule" id="PRU00433"/>
    </source>
</evidence>
<feature type="compositionally biased region" description="Polar residues" evidence="5">
    <location>
        <begin position="782"/>
        <end position="799"/>
    </location>
</feature>
<accession>A0A517SXK6</accession>
<dbReference type="Pfam" id="PF07583">
    <property type="entry name" value="PSCyt2"/>
    <property type="match status" value="1"/>
</dbReference>
<dbReference type="Pfam" id="PF07635">
    <property type="entry name" value="PSCyt1"/>
    <property type="match status" value="1"/>
</dbReference>
<dbReference type="InterPro" id="IPR022655">
    <property type="entry name" value="DUF1553"/>
</dbReference>
<keyword evidence="3 4" id="KW-0408">Iron</keyword>
<evidence type="ECO:0000259" key="6">
    <source>
        <dbReference type="PROSITE" id="PS51007"/>
    </source>
</evidence>
<dbReference type="EMBL" id="CP036272">
    <property type="protein sequence ID" value="QDT60879.1"/>
    <property type="molecule type" value="Genomic_DNA"/>
</dbReference>
<evidence type="ECO:0000256" key="3">
    <source>
        <dbReference type="ARBA" id="ARBA00023004"/>
    </source>
</evidence>
<keyword evidence="8" id="KW-1185">Reference proteome</keyword>
<protein>
    <submittedName>
        <fullName evidence="7">Planctomycete cytochrome C</fullName>
    </submittedName>
</protein>
<feature type="region of interest" description="Disordered" evidence="5">
    <location>
        <begin position="771"/>
        <end position="854"/>
    </location>
</feature>
<evidence type="ECO:0000313" key="8">
    <source>
        <dbReference type="Proteomes" id="UP000315003"/>
    </source>
</evidence>
<dbReference type="GO" id="GO:0046872">
    <property type="term" value="F:metal ion binding"/>
    <property type="evidence" value="ECO:0007669"/>
    <property type="project" value="UniProtKB-KW"/>
</dbReference>
<dbReference type="InterPro" id="IPR009056">
    <property type="entry name" value="Cyt_c-like_dom"/>
</dbReference>
<dbReference type="InterPro" id="IPR036909">
    <property type="entry name" value="Cyt_c-like_dom_sf"/>
</dbReference>
<dbReference type="InterPro" id="IPR011444">
    <property type="entry name" value="DUF1549"/>
</dbReference>
<dbReference type="Pfam" id="PF07587">
    <property type="entry name" value="PSD1"/>
    <property type="match status" value="1"/>
</dbReference>
<organism evidence="7 8">
    <name type="scientific">Stieleria bergensis</name>
    <dbReference type="NCBI Taxonomy" id="2528025"/>
    <lineage>
        <taxon>Bacteria</taxon>
        <taxon>Pseudomonadati</taxon>
        <taxon>Planctomycetota</taxon>
        <taxon>Planctomycetia</taxon>
        <taxon>Pirellulales</taxon>
        <taxon>Pirellulaceae</taxon>
        <taxon>Stieleria</taxon>
    </lineage>
</organism>
<dbReference type="AlphaFoldDB" id="A0A517SXK6"/>
<sequence length="871" mass="97822">MVATNRNLGFRAWACLLVCVWLGSTASFGSEDLFEIHVRPTLIKHCIACHGAGKREGDLRLDHWQGLSEGGDSGPVVVPGKPGESLLVEAIKHESLEMPPEYQLDEQTIAGIAAWIKAGAKWPEQAVLKAAEPITAADRQWWCFQPMVDFPVPEISDDQWCQNEIDRFVLKRLQENGIQPSPPAGSATLRRRLSYDLIGMPTVATGDDEASVDALIDRLLESKAYGENQARIWLDLVRYADSDGYRADFARPQARLYRYYVIASFNQDKPYDRFVMEQLAGDEIDPGNREALIGTMYLRHWIYEHNQRDVETQWQEILSDITETTADVFLAQGLKCAKCHDHKFDPILQRDYFRMKAFFAAFQPREDQPIADLETRRKYLADDEKWASKTESLRRQLHAIEHPVLLKHATKEGFDKFIDEIKVMVKKLPEDRTPYEQQIASLAERQFALHPEKLSEWLDEETEAKRQALRKQLAEFAAIKPKPLPTLAFAVSDVASEAPPISIIDGPDQPVEPGFLTIFDSAPAVVAKVDPVLRSTGRRTTLANWIASADNPLTARVIVNRVWQQHFGQGLVQTVNDFGHLGTQPSHPELLDWLALRFIEDGWSLKKLHRRIVSSATYQQTSRRPADPPIIAVDPENHLLWRMNSKRLTGEQVVDTLLQASGEVKAKKRAIYLPVRRNKLDPMLAAFDFPDRIRSVGRRHQTTTSTQALLMKNGDWVRQRAGAMFNKHRALADSDLVQACYEKLFGRPATSEEVFLAGRFVKQYQELLSAESDDATEASKPGTPTGQIDDGTTGQNAGTAQDAAQKATQGTGLATKPATAVSEPKKDTPESASKTPVADNAKPDPKASDRDRARTELIHAFMNSNELIYVD</sequence>
<gene>
    <name evidence="7" type="ORF">SV7mr_34080</name>
</gene>
<dbReference type="InterPro" id="IPR011429">
    <property type="entry name" value="Cyt_c_Planctomycete-type"/>
</dbReference>
<dbReference type="PANTHER" id="PTHR35889">
    <property type="entry name" value="CYCLOINULO-OLIGOSACCHARIDE FRUCTANOTRANSFERASE-RELATED"/>
    <property type="match status" value="1"/>
</dbReference>
<dbReference type="SUPFAM" id="SSF46626">
    <property type="entry name" value="Cytochrome c"/>
    <property type="match status" value="1"/>
</dbReference>
<dbReference type="GO" id="GO:0009055">
    <property type="term" value="F:electron transfer activity"/>
    <property type="evidence" value="ECO:0007669"/>
    <property type="project" value="InterPro"/>
</dbReference>
<reference evidence="7 8" key="1">
    <citation type="submission" date="2019-02" db="EMBL/GenBank/DDBJ databases">
        <title>Deep-cultivation of Planctomycetes and their phenomic and genomic characterization uncovers novel biology.</title>
        <authorList>
            <person name="Wiegand S."/>
            <person name="Jogler M."/>
            <person name="Boedeker C."/>
            <person name="Pinto D."/>
            <person name="Vollmers J."/>
            <person name="Rivas-Marin E."/>
            <person name="Kohn T."/>
            <person name="Peeters S.H."/>
            <person name="Heuer A."/>
            <person name="Rast P."/>
            <person name="Oberbeckmann S."/>
            <person name="Bunk B."/>
            <person name="Jeske O."/>
            <person name="Meyerdierks A."/>
            <person name="Storesund J.E."/>
            <person name="Kallscheuer N."/>
            <person name="Luecker S."/>
            <person name="Lage O.M."/>
            <person name="Pohl T."/>
            <person name="Merkel B.J."/>
            <person name="Hornburger P."/>
            <person name="Mueller R.-W."/>
            <person name="Bruemmer F."/>
            <person name="Labrenz M."/>
            <person name="Spormann A.M."/>
            <person name="Op den Camp H."/>
            <person name="Overmann J."/>
            <person name="Amann R."/>
            <person name="Jetten M.S.M."/>
            <person name="Mascher T."/>
            <person name="Medema M.H."/>
            <person name="Devos D.P."/>
            <person name="Kaster A.-K."/>
            <person name="Ovreas L."/>
            <person name="Rohde M."/>
            <person name="Galperin M.Y."/>
            <person name="Jogler C."/>
        </authorList>
    </citation>
    <scope>NUCLEOTIDE SEQUENCE [LARGE SCALE GENOMIC DNA]</scope>
    <source>
        <strain evidence="7 8">SV_7m_r</strain>
    </source>
</reference>
<evidence type="ECO:0000256" key="1">
    <source>
        <dbReference type="ARBA" id="ARBA00022617"/>
    </source>
</evidence>
<dbReference type="OrthoDB" id="127107at2"/>
<feature type="compositionally biased region" description="Basic and acidic residues" evidence="5">
    <location>
        <begin position="841"/>
        <end position="854"/>
    </location>
</feature>
<name>A0A517SXK6_9BACT</name>
<evidence type="ECO:0000256" key="5">
    <source>
        <dbReference type="SAM" id="MobiDB-lite"/>
    </source>
</evidence>
<dbReference type="GO" id="GO:0020037">
    <property type="term" value="F:heme binding"/>
    <property type="evidence" value="ECO:0007669"/>
    <property type="project" value="InterPro"/>
</dbReference>
<keyword evidence="1 4" id="KW-0349">Heme</keyword>
<proteinExistence type="predicted"/>
<dbReference type="PROSITE" id="PS51007">
    <property type="entry name" value="CYTC"/>
    <property type="match status" value="1"/>
</dbReference>
<evidence type="ECO:0000256" key="2">
    <source>
        <dbReference type="ARBA" id="ARBA00022723"/>
    </source>
</evidence>
<feature type="domain" description="Cytochrome c" evidence="6">
    <location>
        <begin position="25"/>
        <end position="223"/>
    </location>
</feature>